<feature type="transmembrane region" description="Helical" evidence="1">
    <location>
        <begin position="26"/>
        <end position="48"/>
    </location>
</feature>
<protein>
    <recommendedName>
        <fullName evidence="4">Glycosyltransferase RgtA/B/C/D-like domain-containing protein</fullName>
    </recommendedName>
</protein>
<keyword evidence="1" id="KW-0812">Transmembrane</keyword>
<dbReference type="AlphaFoldDB" id="A0A0G0NCX9"/>
<evidence type="ECO:0000313" key="3">
    <source>
        <dbReference type="Proteomes" id="UP000034690"/>
    </source>
</evidence>
<feature type="transmembrane region" description="Helical" evidence="1">
    <location>
        <begin position="96"/>
        <end position="117"/>
    </location>
</feature>
<feature type="transmembrane region" description="Helical" evidence="1">
    <location>
        <begin position="389"/>
        <end position="410"/>
    </location>
</feature>
<feature type="transmembrane region" description="Helical" evidence="1">
    <location>
        <begin position="299"/>
        <end position="323"/>
    </location>
</feature>
<gene>
    <name evidence="2" type="ORF">UT40_C0006G0014</name>
</gene>
<keyword evidence="1" id="KW-1133">Transmembrane helix</keyword>
<keyword evidence="1" id="KW-0472">Membrane</keyword>
<feature type="transmembrane region" description="Helical" evidence="1">
    <location>
        <begin position="227"/>
        <end position="247"/>
    </location>
</feature>
<accession>A0A0G0NCX9</accession>
<sequence length="607" mass="69646">MLNNLVQKNHPNLSTKRISSQNISHLLLLISIFAIGLLVFRTFFQFSLWGDDWMLMFYTLEHKFAGDPLGIFFSAYGGQAIFMELINKTFGFEPRYYFYASFFLRFVASLSIYFLILKLSKKKIIAFLGAFLFIISFAGIESTNWVHNSVNYLSLAIMNFGFTLIFQEIGSQTFITRKIVAAYILFSAAITLAVVRMHGLLILYPILEILLLFSKSTKIKYALLRSLIVISVFFLLGKLGLFGNVGILASARVNAGLFDFIHQSSENIYKVVLFPFGSFFNSLFPLYVFEKNYLAKTVLFDICFGFPELIFWTIPIIIINFLCYKKVKKGFWIFFVIWFFWLGLLFFIQKGFPQGLGLQGGEVLLGGAVFALFVDLIALAFYTKKTEIWTILTFLLLWPFSFLVAPHVLYTSHTTIESYSRYMTLPSAGSQMLIVFSLFSTFTIAKKKFLVVVLIVLILLIKVFSNIRGDTYFFESSPYRLNTYVSAVWQSLNIASSDISDTGRIRIFVFGYDNKDKYQGVIGFGGWYRYALEHKINNRKHLVVFLGVHELGQVIEVFKDPSYGVRVWGPAIKDNLKLEDVYGFELRGDMVIRNDAFIRDELGKFAL</sequence>
<reference evidence="2 3" key="1">
    <citation type="journal article" date="2015" name="Nature">
        <title>rRNA introns, odd ribosomes, and small enigmatic genomes across a large radiation of phyla.</title>
        <authorList>
            <person name="Brown C.T."/>
            <person name="Hug L.A."/>
            <person name="Thomas B.C."/>
            <person name="Sharon I."/>
            <person name="Castelle C.J."/>
            <person name="Singh A."/>
            <person name="Wilkins M.J."/>
            <person name="Williams K.H."/>
            <person name="Banfield J.F."/>
        </authorList>
    </citation>
    <scope>NUCLEOTIDE SEQUENCE [LARGE SCALE GENOMIC DNA]</scope>
</reference>
<feature type="transmembrane region" description="Helical" evidence="1">
    <location>
        <begin position="268"/>
        <end position="287"/>
    </location>
</feature>
<name>A0A0G0NCX9_9BACT</name>
<comment type="caution">
    <text evidence="2">The sequence shown here is derived from an EMBL/GenBank/DDBJ whole genome shotgun (WGS) entry which is preliminary data.</text>
</comment>
<feature type="transmembrane region" description="Helical" evidence="1">
    <location>
        <begin position="449"/>
        <end position="467"/>
    </location>
</feature>
<evidence type="ECO:0000313" key="2">
    <source>
        <dbReference type="EMBL" id="KKR14024.1"/>
    </source>
</evidence>
<proteinExistence type="predicted"/>
<feature type="transmembrane region" description="Helical" evidence="1">
    <location>
        <begin position="124"/>
        <end position="140"/>
    </location>
</feature>
<feature type="transmembrane region" description="Helical" evidence="1">
    <location>
        <begin position="363"/>
        <end position="382"/>
    </location>
</feature>
<feature type="transmembrane region" description="Helical" evidence="1">
    <location>
        <begin position="182"/>
        <end position="207"/>
    </location>
</feature>
<dbReference type="Proteomes" id="UP000034690">
    <property type="component" value="Unassembled WGS sequence"/>
</dbReference>
<evidence type="ECO:0008006" key="4">
    <source>
        <dbReference type="Google" id="ProtNLM"/>
    </source>
</evidence>
<evidence type="ECO:0000256" key="1">
    <source>
        <dbReference type="SAM" id="Phobius"/>
    </source>
</evidence>
<feature type="transmembrane region" description="Helical" evidence="1">
    <location>
        <begin position="422"/>
        <end position="442"/>
    </location>
</feature>
<feature type="transmembrane region" description="Helical" evidence="1">
    <location>
        <begin position="152"/>
        <end position="170"/>
    </location>
</feature>
<feature type="transmembrane region" description="Helical" evidence="1">
    <location>
        <begin position="330"/>
        <end position="348"/>
    </location>
</feature>
<dbReference type="EMBL" id="LBWQ01000006">
    <property type="protein sequence ID" value="KKR14024.1"/>
    <property type="molecule type" value="Genomic_DNA"/>
</dbReference>
<organism evidence="2 3">
    <name type="scientific">Candidatus Woesebacteria bacterium GW2011_GWA1_39_21b</name>
    <dbReference type="NCBI Taxonomy" id="1618551"/>
    <lineage>
        <taxon>Bacteria</taxon>
        <taxon>Candidatus Woeseibacteriota</taxon>
    </lineage>
</organism>